<dbReference type="Pfam" id="PF14322">
    <property type="entry name" value="SusD-like_3"/>
    <property type="match status" value="1"/>
</dbReference>
<keyword evidence="3" id="KW-0732">Signal</keyword>
<feature type="domain" description="RagB/SusD" evidence="6">
    <location>
        <begin position="333"/>
        <end position="448"/>
    </location>
</feature>
<dbReference type="GO" id="GO:0009279">
    <property type="term" value="C:cell outer membrane"/>
    <property type="evidence" value="ECO:0007669"/>
    <property type="project" value="UniProtKB-SubCell"/>
</dbReference>
<dbReference type="PATRIC" id="fig|1324352.5.peg.93"/>
<comment type="subcellular location">
    <subcellularLocation>
        <location evidence="1">Cell outer membrane</location>
    </subcellularLocation>
</comment>
<organism evidence="8 9">
    <name type="scientific">Chryseobacterium gallinarum</name>
    <dbReference type="NCBI Taxonomy" id="1324352"/>
    <lineage>
        <taxon>Bacteria</taxon>
        <taxon>Pseudomonadati</taxon>
        <taxon>Bacteroidota</taxon>
        <taxon>Flavobacteriia</taxon>
        <taxon>Flavobacteriales</taxon>
        <taxon>Weeksellaceae</taxon>
        <taxon>Chryseobacterium group</taxon>
        <taxon>Chryseobacterium</taxon>
    </lineage>
</organism>
<dbReference type="AlphaFoldDB" id="A0A0G3M2R3"/>
<evidence type="ECO:0000256" key="1">
    <source>
        <dbReference type="ARBA" id="ARBA00004442"/>
    </source>
</evidence>
<dbReference type="SUPFAM" id="SSF48452">
    <property type="entry name" value="TPR-like"/>
    <property type="match status" value="1"/>
</dbReference>
<dbReference type="InterPro" id="IPR033985">
    <property type="entry name" value="SusD-like_N"/>
</dbReference>
<dbReference type="Gene3D" id="2.20.20.130">
    <property type="match status" value="1"/>
</dbReference>
<evidence type="ECO:0000313" key="9">
    <source>
        <dbReference type="Proteomes" id="UP000035213"/>
    </source>
</evidence>
<dbReference type="RefSeq" id="WP_053326695.1">
    <property type="nucleotide sequence ID" value="NZ_CP009928.1"/>
</dbReference>
<evidence type="ECO:0000256" key="3">
    <source>
        <dbReference type="ARBA" id="ARBA00022729"/>
    </source>
</evidence>
<evidence type="ECO:0000256" key="5">
    <source>
        <dbReference type="ARBA" id="ARBA00023237"/>
    </source>
</evidence>
<dbReference type="Proteomes" id="UP000035213">
    <property type="component" value="Chromosome"/>
</dbReference>
<keyword evidence="5" id="KW-0998">Cell outer membrane</keyword>
<gene>
    <name evidence="8" type="ORF">OK18_00430</name>
</gene>
<accession>A0A0G3M2R3</accession>
<keyword evidence="4" id="KW-0472">Membrane</keyword>
<evidence type="ECO:0000259" key="6">
    <source>
        <dbReference type="Pfam" id="PF07980"/>
    </source>
</evidence>
<dbReference type="OrthoDB" id="653598at2"/>
<dbReference type="KEGG" id="cgn:OK18_00430"/>
<evidence type="ECO:0008006" key="10">
    <source>
        <dbReference type="Google" id="ProtNLM"/>
    </source>
</evidence>
<evidence type="ECO:0000313" key="8">
    <source>
        <dbReference type="EMBL" id="AKK71307.1"/>
    </source>
</evidence>
<dbReference type="PROSITE" id="PS51257">
    <property type="entry name" value="PROKAR_LIPOPROTEIN"/>
    <property type="match status" value="1"/>
</dbReference>
<comment type="similarity">
    <text evidence="2">Belongs to the SusD family.</text>
</comment>
<protein>
    <recommendedName>
        <fullName evidence="10">RagB/SusD family nutrient uptake outer membrane protein</fullName>
    </recommendedName>
</protein>
<evidence type="ECO:0000256" key="4">
    <source>
        <dbReference type="ARBA" id="ARBA00023136"/>
    </source>
</evidence>
<dbReference type="Gene3D" id="1.25.40.390">
    <property type="match status" value="1"/>
</dbReference>
<proteinExistence type="inferred from homology"/>
<reference evidence="8 9" key="1">
    <citation type="submission" date="2014-11" db="EMBL/GenBank/DDBJ databases">
        <authorList>
            <person name="Park G.-S."/>
            <person name="Hong S.-J."/>
            <person name="Jung B.K."/>
            <person name="Khan A.R."/>
            <person name="Kwak Y."/>
            <person name="Shin J.-H."/>
        </authorList>
    </citation>
    <scope>NUCLEOTIDE SEQUENCE [LARGE SCALE GENOMIC DNA]</scope>
    <source>
        <strain evidence="8 9">DSM 27622</strain>
    </source>
</reference>
<dbReference type="Gene3D" id="1.25.40.900">
    <property type="match status" value="1"/>
</dbReference>
<evidence type="ECO:0000256" key="2">
    <source>
        <dbReference type="ARBA" id="ARBA00006275"/>
    </source>
</evidence>
<evidence type="ECO:0000259" key="7">
    <source>
        <dbReference type="Pfam" id="PF14322"/>
    </source>
</evidence>
<dbReference type="Pfam" id="PF07980">
    <property type="entry name" value="SusD_RagB"/>
    <property type="match status" value="1"/>
</dbReference>
<dbReference type="EMBL" id="CP009928">
    <property type="protein sequence ID" value="AKK71307.1"/>
    <property type="molecule type" value="Genomic_DNA"/>
</dbReference>
<dbReference type="STRING" id="1324352.OK18_00430"/>
<sequence length="451" mass="51708">MKKIFTIYSCVILIILTSCSKEWLEEKQDIKLIVPTTLNDFDLLLNTSAFEQDGRGSTENGSDEADYTLAQFNALPFPFQRNLATWTVTEFEQLSTNQNEWNIAYSQIQVCNVVLTGLDKIVRDENNKELYDRIKGTALYHRSRQFLNLAMTFCKYYDARSSTSDLGIPLKLTDDIEEPIFRSTLEETYQRIVQDLLIASEILPIEKLSATHIAKGGAFALLARSYLYMDNFRDAKNAADSSYKYHNYIEDYNALNPAASRPLNIQSKEMHIPLNPRMSVGYATVGRINQDLYNSYDGNDLRKVLFFKKETDGRYSFKGHYRAALFSGTSTPEILLIGAESRARLGDSKGAIHQLNILLEKRFKTGQFVPYYAGTANETLDIILSERRKELLTRCLRWQDLKRLNRDPRYAKTLTRTIGDQTYSLPAGDPRYVLPIPQFIINFNGITQNEQ</sequence>
<name>A0A0G3M2R3_CHRGL</name>
<feature type="domain" description="SusD-like N-terminal" evidence="7">
    <location>
        <begin position="22"/>
        <end position="227"/>
    </location>
</feature>
<dbReference type="InterPro" id="IPR011990">
    <property type="entry name" value="TPR-like_helical_dom_sf"/>
</dbReference>
<dbReference type="InterPro" id="IPR012944">
    <property type="entry name" value="SusD_RagB_dom"/>
</dbReference>